<dbReference type="Gene3D" id="3.40.350.10">
    <property type="entry name" value="Creatinase/prolidase N-terminal domain"/>
    <property type="match status" value="1"/>
</dbReference>
<dbReference type="SUPFAM" id="SSF53092">
    <property type="entry name" value="Creatinase/prolidase N-terminal domain"/>
    <property type="match status" value="1"/>
</dbReference>
<dbReference type="EMBL" id="QGKU01000069">
    <property type="protein sequence ID" value="PWR00768.1"/>
    <property type="molecule type" value="Genomic_DNA"/>
</dbReference>
<dbReference type="InterPro" id="IPR050659">
    <property type="entry name" value="Peptidase_M24B"/>
</dbReference>
<evidence type="ECO:0000313" key="3">
    <source>
        <dbReference type="EMBL" id="PWR00768.1"/>
    </source>
</evidence>
<dbReference type="Proteomes" id="UP000245680">
    <property type="component" value="Unassembled WGS sequence"/>
</dbReference>
<dbReference type="CDD" id="cd01066">
    <property type="entry name" value="APP_MetAP"/>
    <property type="match status" value="1"/>
</dbReference>
<dbReference type="OrthoDB" id="9806388at2"/>
<proteinExistence type="predicted"/>
<dbReference type="PANTHER" id="PTHR46112:SF2">
    <property type="entry name" value="XAA-PRO AMINOPEPTIDASE P-RELATED"/>
    <property type="match status" value="1"/>
</dbReference>
<name>A0A2V2L5V0_9RHOB</name>
<organism evidence="3 4">
    <name type="scientific">Meridianimarinicoccus roseus</name>
    <dbReference type="NCBI Taxonomy" id="2072018"/>
    <lineage>
        <taxon>Bacteria</taxon>
        <taxon>Pseudomonadati</taxon>
        <taxon>Pseudomonadota</taxon>
        <taxon>Alphaproteobacteria</taxon>
        <taxon>Rhodobacterales</taxon>
        <taxon>Paracoccaceae</taxon>
        <taxon>Meridianimarinicoccus</taxon>
    </lineage>
</organism>
<dbReference type="PANTHER" id="PTHR46112">
    <property type="entry name" value="AMINOPEPTIDASE"/>
    <property type="match status" value="1"/>
</dbReference>
<protein>
    <submittedName>
        <fullName evidence="3">Peptidase M24</fullName>
    </submittedName>
</protein>
<dbReference type="InterPro" id="IPR029149">
    <property type="entry name" value="Creatin/AminoP/Spt16_N"/>
</dbReference>
<gene>
    <name evidence="3" type="ORF">DKT77_20595</name>
</gene>
<feature type="domain" description="Creatinase N-terminal" evidence="2">
    <location>
        <begin position="19"/>
        <end position="163"/>
    </location>
</feature>
<sequence length="390" mass="42894">MTPMARPTRGFSEQEYADRTSRAQAHMAQAGWAGLLLTTEAELRYFSGFHTLFWQSPTRPWFLFVPAVGKPVAIIPEIGADLMRRTWLDDIRTWSAPAPEDDGISLMTELLAPMARAGDVIGLPKGHETHLRMPLGDYERLMDGLRGLRIADGTPLMRGLRMVKSEAEIEKIAHICAIGSRSFARVPEIAREGQPLEDLFRAFRREALAQGADDVPYLVGGADAGGYHDVISPPSDRPLARGDILMLDTGATWDGYFCDFDRNFAIGAADDASRRAYDVLWRATEAGIAAARPGATARDLFEAMQAVIREIDDVGGDVGRLGHGLGMQLTEWPSHAAWDRTELTENMVLTLEPSLSYGAGRIMVHEENIVLRASGAELLTERAARDLPII</sequence>
<dbReference type="InterPro" id="IPR036005">
    <property type="entry name" value="Creatinase/aminopeptidase-like"/>
</dbReference>
<evidence type="ECO:0000259" key="1">
    <source>
        <dbReference type="Pfam" id="PF00557"/>
    </source>
</evidence>
<dbReference type="AlphaFoldDB" id="A0A2V2L5V0"/>
<dbReference type="InterPro" id="IPR000994">
    <property type="entry name" value="Pept_M24"/>
</dbReference>
<accession>A0A2V2L5V0</accession>
<evidence type="ECO:0000259" key="2">
    <source>
        <dbReference type="Pfam" id="PF01321"/>
    </source>
</evidence>
<dbReference type="InterPro" id="IPR000587">
    <property type="entry name" value="Creatinase_N"/>
</dbReference>
<dbReference type="Pfam" id="PF00557">
    <property type="entry name" value="Peptidase_M24"/>
    <property type="match status" value="1"/>
</dbReference>
<dbReference type="Gene3D" id="3.90.230.10">
    <property type="entry name" value="Creatinase/methionine aminopeptidase superfamily"/>
    <property type="match status" value="1"/>
</dbReference>
<dbReference type="Pfam" id="PF01321">
    <property type="entry name" value="Creatinase_N"/>
    <property type="match status" value="1"/>
</dbReference>
<evidence type="ECO:0000313" key="4">
    <source>
        <dbReference type="Proteomes" id="UP000245680"/>
    </source>
</evidence>
<comment type="caution">
    <text evidence="3">The sequence shown here is derived from an EMBL/GenBank/DDBJ whole genome shotgun (WGS) entry which is preliminary data.</text>
</comment>
<feature type="domain" description="Peptidase M24" evidence="1">
    <location>
        <begin position="170"/>
        <end position="371"/>
    </location>
</feature>
<reference evidence="3 4" key="1">
    <citation type="submission" date="2018-05" db="EMBL/GenBank/DDBJ databases">
        <title>Rhodobacteraceae gen. nov., sp. nov. isolated from sea water.</title>
        <authorList>
            <person name="Ren Y."/>
        </authorList>
    </citation>
    <scope>NUCLEOTIDE SEQUENCE [LARGE SCALE GENOMIC DNA]</scope>
    <source>
        <strain evidence="3 4">TG-679</strain>
    </source>
</reference>
<keyword evidence="4" id="KW-1185">Reference proteome</keyword>
<dbReference type="SUPFAM" id="SSF55920">
    <property type="entry name" value="Creatinase/aminopeptidase"/>
    <property type="match status" value="1"/>
</dbReference>